<proteinExistence type="predicted"/>
<gene>
    <name evidence="2" type="ORF">L198_01416</name>
</gene>
<accession>A0A1E3JZ47</accession>
<dbReference type="InterPro" id="IPR001509">
    <property type="entry name" value="Epimerase_deHydtase"/>
</dbReference>
<evidence type="ECO:0000259" key="1">
    <source>
        <dbReference type="Pfam" id="PF01370"/>
    </source>
</evidence>
<dbReference type="InterPro" id="IPR051783">
    <property type="entry name" value="NAD(P)-dependent_oxidoreduct"/>
</dbReference>
<dbReference type="SUPFAM" id="SSF51735">
    <property type="entry name" value="NAD(P)-binding Rossmann-fold domains"/>
    <property type="match status" value="1"/>
</dbReference>
<organism evidence="2 3">
    <name type="scientific">Cryptococcus wingfieldii CBS 7118</name>
    <dbReference type="NCBI Taxonomy" id="1295528"/>
    <lineage>
        <taxon>Eukaryota</taxon>
        <taxon>Fungi</taxon>
        <taxon>Dikarya</taxon>
        <taxon>Basidiomycota</taxon>
        <taxon>Agaricomycotina</taxon>
        <taxon>Tremellomycetes</taxon>
        <taxon>Tremellales</taxon>
        <taxon>Cryptococcaceae</taxon>
        <taxon>Cryptococcus</taxon>
    </lineage>
</organism>
<keyword evidence="3" id="KW-1185">Reference proteome</keyword>
<dbReference type="Proteomes" id="UP000094819">
    <property type="component" value="Unassembled WGS sequence"/>
</dbReference>
<dbReference type="AlphaFoldDB" id="A0A1E3JZ47"/>
<dbReference type="PANTHER" id="PTHR48079">
    <property type="entry name" value="PROTEIN YEEZ"/>
    <property type="match status" value="1"/>
</dbReference>
<dbReference type="RefSeq" id="XP_019034284.1">
    <property type="nucleotide sequence ID" value="XM_019173579.1"/>
</dbReference>
<dbReference type="OrthoDB" id="10000533at2759"/>
<feature type="domain" description="NAD-dependent epimerase/dehydratase" evidence="1">
    <location>
        <begin position="3"/>
        <end position="100"/>
    </location>
</feature>
<dbReference type="InterPro" id="IPR036291">
    <property type="entry name" value="NAD(P)-bd_dom_sf"/>
</dbReference>
<comment type="caution">
    <text evidence="2">The sequence shown here is derived from an EMBL/GenBank/DDBJ whole genome shotgun (WGS) entry which is preliminary data.</text>
</comment>
<evidence type="ECO:0000313" key="2">
    <source>
        <dbReference type="EMBL" id="ODO06184.1"/>
    </source>
</evidence>
<dbReference type="GO" id="GO:0004029">
    <property type="term" value="F:aldehyde dehydrogenase (NAD+) activity"/>
    <property type="evidence" value="ECO:0007669"/>
    <property type="project" value="TreeGrafter"/>
</dbReference>
<name>A0A1E3JZ47_9TREE</name>
<dbReference type="EMBL" id="AWGH01000003">
    <property type="protein sequence ID" value="ODO06184.1"/>
    <property type="molecule type" value="Genomic_DNA"/>
</dbReference>
<protein>
    <recommendedName>
        <fullName evidence="1">NAD-dependent epimerase/dehydratase domain-containing protein</fullName>
    </recommendedName>
</protein>
<dbReference type="PANTHER" id="PTHR48079:SF9">
    <property type="entry name" value="PUTATIVE-RELATED"/>
    <property type="match status" value="1"/>
</dbReference>
<dbReference type="Gene3D" id="3.40.50.720">
    <property type="entry name" value="NAD(P)-binding Rossmann-like Domain"/>
    <property type="match status" value="1"/>
</dbReference>
<reference evidence="2 3" key="1">
    <citation type="submission" date="2016-06" db="EMBL/GenBank/DDBJ databases">
        <title>Evolution of pathogenesis and genome organization in the Tremellales.</title>
        <authorList>
            <person name="Cuomo C."/>
            <person name="Litvintseva A."/>
            <person name="Heitman J."/>
            <person name="Chen Y."/>
            <person name="Sun S."/>
            <person name="Springer D."/>
            <person name="Dromer F."/>
            <person name="Young S."/>
            <person name="Zeng Q."/>
            <person name="Chapman S."/>
            <person name="Gujja S."/>
            <person name="Saif S."/>
            <person name="Birren B."/>
        </authorList>
    </citation>
    <scope>NUCLEOTIDE SEQUENCE [LARGE SCALE GENOMIC DNA]</scope>
    <source>
        <strain evidence="2 3">CBS 7118</strain>
    </source>
</reference>
<evidence type="ECO:0000313" key="3">
    <source>
        <dbReference type="Proteomes" id="UP000094819"/>
    </source>
</evidence>
<dbReference type="GeneID" id="30190629"/>
<sequence length="294" mass="31779">MKIFVTGATGWIGSHLTPLLLENGHTILALARSDSSASPIPFLPHMLPGLIIDLALEDTDILAKAAADADAVVHLAYNNDFTQCAESALVDVAAINAMATALIGTNKPLVITSIIPISSLLSYPAASRFGSEKALSQYTSQSVRTCVIRLPLVVHGSGDFFGIVGDVVRSVRVNEVGAWAGDGENKWSTVEVKEVAELYRLVLESDTLEAGIVLDGLADQVPFRDIVTVISNRLEVPTKSIEEKKMVEYYQWPLGQVTGYAAEGNNELTKELTGWEVKGRGLLDDLQYSQTYFK</sequence>
<dbReference type="GO" id="GO:0005737">
    <property type="term" value="C:cytoplasm"/>
    <property type="evidence" value="ECO:0007669"/>
    <property type="project" value="TreeGrafter"/>
</dbReference>
<dbReference type="Pfam" id="PF01370">
    <property type="entry name" value="Epimerase"/>
    <property type="match status" value="1"/>
</dbReference>